<gene>
    <name evidence="1" type="primary">AlNc14C41G3490</name>
    <name evidence="1" type="ORF">ALNC14_039960</name>
</gene>
<accession>F0W9N5</accession>
<protein>
    <submittedName>
        <fullName evidence="1">AlNc14C41G3490 protein</fullName>
    </submittedName>
</protein>
<dbReference type="HOGENOM" id="CLU_2908737_0_0_1"/>
<dbReference type="AlphaFoldDB" id="F0W9N5"/>
<organism evidence="1">
    <name type="scientific">Albugo laibachii Nc14</name>
    <dbReference type="NCBI Taxonomy" id="890382"/>
    <lineage>
        <taxon>Eukaryota</taxon>
        <taxon>Sar</taxon>
        <taxon>Stramenopiles</taxon>
        <taxon>Oomycota</taxon>
        <taxon>Peronosporomycetes</taxon>
        <taxon>Albuginales</taxon>
        <taxon>Albuginaceae</taxon>
        <taxon>Albugo</taxon>
    </lineage>
</organism>
<sequence>MYYFVANLLHRLYGLIEVEAKVEDDIEVIMEMLTKEIMVVLVEIVERTIIGNVNAHGRVTTA</sequence>
<name>F0W9N5_9STRA</name>
<proteinExistence type="predicted"/>
<evidence type="ECO:0000313" key="1">
    <source>
        <dbReference type="EMBL" id="CCA17853.1"/>
    </source>
</evidence>
<reference evidence="1" key="1">
    <citation type="journal article" date="2011" name="PLoS Biol.">
        <title>Gene gain and loss during evolution of obligate parasitism in the white rust pathogen of Arabidopsis thaliana.</title>
        <authorList>
            <person name="Kemen E."/>
            <person name="Gardiner A."/>
            <person name="Schultz-Larsen T."/>
            <person name="Kemen A.C."/>
            <person name="Balmuth A.L."/>
            <person name="Robert-Seilaniantz A."/>
            <person name="Bailey K."/>
            <person name="Holub E."/>
            <person name="Studholme D.J."/>
            <person name="Maclean D."/>
            <person name="Jones J.D."/>
        </authorList>
    </citation>
    <scope>NUCLEOTIDE SEQUENCE</scope>
</reference>
<reference evidence="1" key="2">
    <citation type="submission" date="2011-02" db="EMBL/GenBank/DDBJ databases">
        <authorList>
            <person name="MacLean D."/>
        </authorList>
    </citation>
    <scope>NUCLEOTIDE SEQUENCE</scope>
</reference>
<dbReference type="EMBL" id="FR824086">
    <property type="protein sequence ID" value="CCA17853.1"/>
    <property type="molecule type" value="Genomic_DNA"/>
</dbReference>